<dbReference type="AlphaFoldDB" id="A0A9W6ETH2"/>
<comment type="caution">
    <text evidence="3">The sequence shown here is derived from an EMBL/GenBank/DDBJ whole genome shotgun (WGS) entry which is preliminary data.</text>
</comment>
<organism evidence="3 4">
    <name type="scientific">Neptunitalea chrysea</name>
    <dbReference type="NCBI Taxonomy" id="1647581"/>
    <lineage>
        <taxon>Bacteria</taxon>
        <taxon>Pseudomonadati</taxon>
        <taxon>Bacteroidota</taxon>
        <taxon>Flavobacteriia</taxon>
        <taxon>Flavobacteriales</taxon>
        <taxon>Flavobacteriaceae</taxon>
        <taxon>Neptunitalea</taxon>
    </lineage>
</organism>
<evidence type="ECO:0000256" key="1">
    <source>
        <dbReference type="SAM" id="MobiDB-lite"/>
    </source>
</evidence>
<reference evidence="3" key="1">
    <citation type="submission" date="2022-07" db="EMBL/GenBank/DDBJ databases">
        <title>Taxonomy of Novel Oxalotrophic and Methylotrophic Bacteria.</title>
        <authorList>
            <person name="Sahin N."/>
            <person name="Tani A."/>
        </authorList>
    </citation>
    <scope>NUCLEOTIDE SEQUENCE</scope>
    <source>
        <strain evidence="3">AM327</strain>
    </source>
</reference>
<keyword evidence="4" id="KW-1185">Reference proteome</keyword>
<sequence length="62" mass="6837">MSKTYKNIIIMKNFKTFVVLALMAISLGVSCSPASVADEDNLYDTQTGQDKNDPIVRPSAER</sequence>
<feature type="signal peptide" evidence="2">
    <location>
        <begin position="1"/>
        <end position="37"/>
    </location>
</feature>
<feature type="compositionally biased region" description="Basic and acidic residues" evidence="1">
    <location>
        <begin position="50"/>
        <end position="62"/>
    </location>
</feature>
<feature type="region of interest" description="Disordered" evidence="1">
    <location>
        <begin position="41"/>
        <end position="62"/>
    </location>
</feature>
<name>A0A9W6ETH2_9FLAO</name>
<evidence type="ECO:0000313" key="4">
    <source>
        <dbReference type="Proteomes" id="UP001143545"/>
    </source>
</evidence>
<evidence type="ECO:0000313" key="3">
    <source>
        <dbReference type="EMBL" id="GLB51980.1"/>
    </source>
</evidence>
<dbReference type="EMBL" id="BRVP01000005">
    <property type="protein sequence ID" value="GLB51980.1"/>
    <property type="molecule type" value="Genomic_DNA"/>
</dbReference>
<keyword evidence="2" id="KW-0732">Signal</keyword>
<proteinExistence type="predicted"/>
<gene>
    <name evidence="3" type="ORF">NBRC110019_10190</name>
</gene>
<evidence type="ECO:0008006" key="5">
    <source>
        <dbReference type="Google" id="ProtNLM"/>
    </source>
</evidence>
<protein>
    <recommendedName>
        <fullName evidence="5">Secreted protein</fullName>
    </recommendedName>
</protein>
<dbReference type="PROSITE" id="PS51257">
    <property type="entry name" value="PROKAR_LIPOPROTEIN"/>
    <property type="match status" value="1"/>
</dbReference>
<evidence type="ECO:0000256" key="2">
    <source>
        <dbReference type="SAM" id="SignalP"/>
    </source>
</evidence>
<accession>A0A9W6ETH2</accession>
<dbReference type="Proteomes" id="UP001143545">
    <property type="component" value="Unassembled WGS sequence"/>
</dbReference>
<feature type="chain" id="PRO_5040937330" description="Secreted protein" evidence="2">
    <location>
        <begin position="38"/>
        <end position="62"/>
    </location>
</feature>